<dbReference type="Proteomes" id="UP001295423">
    <property type="component" value="Unassembled WGS sequence"/>
</dbReference>
<accession>A0AAD2JHF5</accession>
<keyword evidence="2" id="KW-1185">Reference proteome</keyword>
<sequence length="231" mass="25575">MEETEEGHSNQADYIPELGSDWLEIQIKKCDDVKLGSFDNYFPRKVDDRPNTAKSTRIPMTASYFGRNETNGDASRLLVAATVNRNSDNNTVKSVDHGHAMYSLLLSSFASELSQHQQRVFTALLFYTKVHGAANKANTTMLPLCVPEEPKVLRKLFTDGTKSIREVLPRPTIQILGTSGNLPVPFGKPETAGSTCGPSLQCCHSDPPWIFTTGKETHSVMCRGFQRCYSG</sequence>
<protein>
    <submittedName>
        <fullName evidence="1">Uncharacterized protein</fullName>
    </submittedName>
</protein>
<reference evidence="1" key="1">
    <citation type="submission" date="2023-08" db="EMBL/GenBank/DDBJ databases">
        <authorList>
            <person name="Audoor S."/>
            <person name="Bilcke G."/>
        </authorList>
    </citation>
    <scope>NUCLEOTIDE SEQUENCE</scope>
</reference>
<comment type="caution">
    <text evidence="1">The sequence shown here is derived from an EMBL/GenBank/DDBJ whole genome shotgun (WGS) entry which is preliminary data.</text>
</comment>
<organism evidence="1 2">
    <name type="scientific">Cylindrotheca closterium</name>
    <dbReference type="NCBI Taxonomy" id="2856"/>
    <lineage>
        <taxon>Eukaryota</taxon>
        <taxon>Sar</taxon>
        <taxon>Stramenopiles</taxon>
        <taxon>Ochrophyta</taxon>
        <taxon>Bacillariophyta</taxon>
        <taxon>Bacillariophyceae</taxon>
        <taxon>Bacillariophycidae</taxon>
        <taxon>Bacillariales</taxon>
        <taxon>Bacillariaceae</taxon>
        <taxon>Cylindrotheca</taxon>
    </lineage>
</organism>
<evidence type="ECO:0000313" key="2">
    <source>
        <dbReference type="Proteomes" id="UP001295423"/>
    </source>
</evidence>
<dbReference type="AlphaFoldDB" id="A0AAD2JHF5"/>
<dbReference type="EMBL" id="CAKOGP040001779">
    <property type="protein sequence ID" value="CAJ1951068.1"/>
    <property type="molecule type" value="Genomic_DNA"/>
</dbReference>
<gene>
    <name evidence="1" type="ORF">CYCCA115_LOCUS12892</name>
</gene>
<evidence type="ECO:0000313" key="1">
    <source>
        <dbReference type="EMBL" id="CAJ1951068.1"/>
    </source>
</evidence>
<proteinExistence type="predicted"/>
<name>A0AAD2JHF5_9STRA</name>